<name>A0ABX0VBA4_9HYPH</name>
<reference evidence="4 5" key="1">
    <citation type="submission" date="2020-03" db="EMBL/GenBank/DDBJ databases">
        <title>The genome sequence of Microvirga sp. c23x22.</title>
        <authorList>
            <person name="Zhang X."/>
        </authorList>
    </citation>
    <scope>NUCLEOTIDE SEQUENCE [LARGE SCALE GENOMIC DNA]</scope>
    <source>
        <strain evidence="5">c23x22</strain>
    </source>
</reference>
<dbReference type="InterPro" id="IPR027417">
    <property type="entry name" value="P-loop_NTPase"/>
</dbReference>
<feature type="domain" description="CobQ/CobB/MinD/ParA nucleotide binding" evidence="3">
    <location>
        <begin position="85"/>
        <end position="257"/>
    </location>
</feature>
<keyword evidence="4" id="KW-0418">Kinase</keyword>
<dbReference type="EMBL" id="JAATJS010000001">
    <property type="protein sequence ID" value="NIX75676.1"/>
    <property type="molecule type" value="Genomic_DNA"/>
</dbReference>
<evidence type="ECO:0000256" key="2">
    <source>
        <dbReference type="ARBA" id="ARBA00022840"/>
    </source>
</evidence>
<dbReference type="Pfam" id="PF01656">
    <property type="entry name" value="CbiA"/>
    <property type="match status" value="1"/>
</dbReference>
<dbReference type="CDD" id="cd05387">
    <property type="entry name" value="BY-kinase"/>
    <property type="match status" value="1"/>
</dbReference>
<dbReference type="PANTHER" id="PTHR32309">
    <property type="entry name" value="TYROSINE-PROTEIN KINASE"/>
    <property type="match status" value="1"/>
</dbReference>
<keyword evidence="1" id="KW-0547">Nucleotide-binding</keyword>
<evidence type="ECO:0000256" key="1">
    <source>
        <dbReference type="ARBA" id="ARBA00022741"/>
    </source>
</evidence>
<dbReference type="InterPro" id="IPR005702">
    <property type="entry name" value="Wzc-like_C"/>
</dbReference>
<dbReference type="PANTHER" id="PTHR32309:SF13">
    <property type="entry name" value="FERRIC ENTEROBACTIN TRANSPORT PROTEIN FEPE"/>
    <property type="match status" value="1"/>
</dbReference>
<accession>A0ABX0VBA4</accession>
<evidence type="ECO:0000313" key="5">
    <source>
        <dbReference type="Proteomes" id="UP000707352"/>
    </source>
</evidence>
<dbReference type="RefSeq" id="WP_167671539.1">
    <property type="nucleotide sequence ID" value="NZ_JAATJS010000001.1"/>
</dbReference>
<dbReference type="Gene3D" id="3.40.50.300">
    <property type="entry name" value="P-loop containing nucleotide triphosphate hydrolases"/>
    <property type="match status" value="1"/>
</dbReference>
<keyword evidence="2" id="KW-0067">ATP-binding</keyword>
<keyword evidence="4" id="KW-0808">Transferase</keyword>
<evidence type="ECO:0000259" key="3">
    <source>
        <dbReference type="Pfam" id="PF01656"/>
    </source>
</evidence>
<dbReference type="InterPro" id="IPR002586">
    <property type="entry name" value="CobQ/CobB/MinD/ParA_Nub-bd_dom"/>
</dbReference>
<evidence type="ECO:0000313" key="4">
    <source>
        <dbReference type="EMBL" id="NIX75676.1"/>
    </source>
</evidence>
<keyword evidence="5" id="KW-1185">Reference proteome</keyword>
<protein>
    <submittedName>
        <fullName evidence="4">CpsD/CapB family tyrosine-protein kinase</fullName>
    </submittedName>
</protein>
<organism evidence="4 5">
    <name type="scientific">Microvirga terricola</name>
    <dbReference type="NCBI Taxonomy" id="2719797"/>
    <lineage>
        <taxon>Bacteria</taxon>
        <taxon>Pseudomonadati</taxon>
        <taxon>Pseudomonadota</taxon>
        <taxon>Alphaproteobacteria</taxon>
        <taxon>Hyphomicrobiales</taxon>
        <taxon>Methylobacteriaceae</taxon>
        <taxon>Microvirga</taxon>
    </lineage>
</organism>
<gene>
    <name evidence="4" type="ORF">HB375_03490</name>
</gene>
<dbReference type="SUPFAM" id="SSF52540">
    <property type="entry name" value="P-loop containing nucleoside triphosphate hydrolases"/>
    <property type="match status" value="1"/>
</dbReference>
<dbReference type="InterPro" id="IPR050445">
    <property type="entry name" value="Bact_polysacc_biosynth/exp"/>
</dbReference>
<proteinExistence type="predicted"/>
<dbReference type="GO" id="GO:0016301">
    <property type="term" value="F:kinase activity"/>
    <property type="evidence" value="ECO:0007669"/>
    <property type="project" value="UniProtKB-KW"/>
</dbReference>
<sequence>MERTQAAAEKSEREKSLFAFPEASASPRATGDDVWAKLAPLNLDKKRIAQRRIVTFDRSDNASVAFDILRTKVLKTLRQNNWTSVAITSPTQGCGKTHVALNLAFSFASLKDFRTVLVDLDLRRPQVGQTLGIEKGYSMERFLKGTSSVEETFVRYENNLAVGANGQPVCYAAELLQSPDTPPILTNLRDRLKPDILLFDLPPMLANDDVLAFLPNVDCVVLIAAAEASTLGEIDICERSLSKESNFLGVVLNKCQYRLEEHGY</sequence>
<dbReference type="Proteomes" id="UP000707352">
    <property type="component" value="Unassembled WGS sequence"/>
</dbReference>
<comment type="caution">
    <text evidence="4">The sequence shown here is derived from an EMBL/GenBank/DDBJ whole genome shotgun (WGS) entry which is preliminary data.</text>
</comment>